<dbReference type="OrthoDB" id="9804366at2"/>
<dbReference type="EMBL" id="RARA01000025">
    <property type="protein sequence ID" value="ROT47181.1"/>
    <property type="molecule type" value="Genomic_DNA"/>
</dbReference>
<dbReference type="CDD" id="cd06453">
    <property type="entry name" value="SufS_like"/>
    <property type="match status" value="1"/>
</dbReference>
<evidence type="ECO:0000256" key="7">
    <source>
        <dbReference type="RuleBase" id="RU004504"/>
    </source>
</evidence>
<dbReference type="Pfam" id="PF00266">
    <property type="entry name" value="Aminotran_5"/>
    <property type="match status" value="1"/>
</dbReference>
<evidence type="ECO:0000256" key="3">
    <source>
        <dbReference type="ARBA" id="ARBA00010447"/>
    </source>
</evidence>
<dbReference type="NCBIfam" id="TIGR01979">
    <property type="entry name" value="sufS"/>
    <property type="match status" value="1"/>
</dbReference>
<reference evidence="10 11" key="1">
    <citation type="submission" date="2018-09" db="EMBL/GenBank/DDBJ databases">
        <title>Comparative Genomics of Wolbachia-Cardinium Dual Endosymbiosis in a Plant-Parasitic Nematode.</title>
        <authorList>
            <person name="Brown A.M.V."/>
            <person name="Wasala S.K."/>
            <person name="Howe D.K."/>
            <person name="Peetz A.B."/>
            <person name="Zasada I.A."/>
            <person name="Denver D.R."/>
        </authorList>
    </citation>
    <scope>NUCLEOTIDE SEQUENCE [LARGE SCALE GENOMIC DNA]</scope>
    <source>
        <strain evidence="10 11">Pp_1</strain>
    </source>
</reference>
<name>A0A3N2QBP2_9BACT</name>
<dbReference type="Proteomes" id="UP000270927">
    <property type="component" value="Unassembled WGS sequence"/>
</dbReference>
<proteinExistence type="inferred from homology"/>
<sequence length="411" mass="45506">MLTAVNTFDIDQVRSYFPLLNQQVYDRPLVYFDNAATTHKPISVIRSAQHFYERDNANIYRGMHALSARVTTALEHTRLAVQKFLHAPEVENIIFTSGATESINLIAATYGEMEIGAGDEVLISEMEHHANLVPWQLLCKRKKAILKVIPMDDRGQLDLTHLDRWITARTKIVAVSYVSNTLGTIHPIKTIIDNAHAKGALVVIDGAQAVAHLPIDVTALDCDFFVFSAHKMYGLTGLGFLYGKKKWLEAMPPYQTGGGMVKQVTLTDTIYLDPPYKFEPGTPPLAAIISFAEALKFMASIGYPKMAAHEEILLCYAMAGLTHMPAVQLVGSATERIGIISFNLTNMHHLDVGLLLDAKGIAVRTGHCCTQPLMHRLGIEGVVRVSFALYNTIEEIDLFLEALQQIIHKAT</sequence>
<dbReference type="GO" id="GO:0030170">
    <property type="term" value="F:pyridoxal phosphate binding"/>
    <property type="evidence" value="ECO:0007669"/>
    <property type="project" value="UniProtKB-UniRule"/>
</dbReference>
<dbReference type="PANTHER" id="PTHR43586">
    <property type="entry name" value="CYSTEINE DESULFURASE"/>
    <property type="match status" value="1"/>
</dbReference>
<dbReference type="EC" id="2.8.1.7" evidence="8"/>
<dbReference type="InterPro" id="IPR015422">
    <property type="entry name" value="PyrdxlP-dep_Trfase_small"/>
</dbReference>
<dbReference type="PIRSF" id="PIRSF005572">
    <property type="entry name" value="NifS"/>
    <property type="match status" value="1"/>
</dbReference>
<dbReference type="InterPro" id="IPR016454">
    <property type="entry name" value="Cysteine_dSase"/>
</dbReference>
<dbReference type="InterPro" id="IPR010970">
    <property type="entry name" value="Cys_dSase_SufS"/>
</dbReference>
<comment type="caution">
    <text evidence="10">The sequence shown here is derived from an EMBL/GenBank/DDBJ whole genome shotgun (WGS) entry which is preliminary data.</text>
</comment>
<evidence type="ECO:0000256" key="4">
    <source>
        <dbReference type="ARBA" id="ARBA00022679"/>
    </source>
</evidence>
<evidence type="ECO:0000256" key="2">
    <source>
        <dbReference type="ARBA" id="ARBA00002824"/>
    </source>
</evidence>
<dbReference type="GO" id="GO:0031071">
    <property type="term" value="F:cysteine desulfurase activity"/>
    <property type="evidence" value="ECO:0007669"/>
    <property type="project" value="UniProtKB-UniRule"/>
</dbReference>
<dbReference type="RefSeq" id="WP_123663072.1">
    <property type="nucleotide sequence ID" value="NZ_RARA01000025.1"/>
</dbReference>
<dbReference type="SUPFAM" id="SSF53383">
    <property type="entry name" value="PLP-dependent transferases"/>
    <property type="match status" value="1"/>
</dbReference>
<keyword evidence="5 8" id="KW-0663">Pyridoxal phosphate</keyword>
<evidence type="ECO:0000256" key="5">
    <source>
        <dbReference type="ARBA" id="ARBA00022898"/>
    </source>
</evidence>
<comment type="similarity">
    <text evidence="3 8">Belongs to the class-V pyridoxal-phosphate-dependent aminotransferase family. Csd subfamily.</text>
</comment>
<dbReference type="Gene3D" id="3.90.1150.10">
    <property type="entry name" value="Aspartate Aminotransferase, domain 1"/>
    <property type="match status" value="1"/>
</dbReference>
<evidence type="ECO:0000313" key="10">
    <source>
        <dbReference type="EMBL" id="ROT47181.1"/>
    </source>
</evidence>
<comment type="cofactor">
    <cofactor evidence="1 7">
        <name>pyridoxal 5'-phosphate</name>
        <dbReference type="ChEBI" id="CHEBI:597326"/>
    </cofactor>
</comment>
<dbReference type="InterPro" id="IPR015421">
    <property type="entry name" value="PyrdxlP-dep_Trfase_major"/>
</dbReference>
<dbReference type="Gene3D" id="3.40.640.10">
    <property type="entry name" value="Type I PLP-dependent aspartate aminotransferase-like (Major domain)"/>
    <property type="match status" value="1"/>
</dbReference>
<keyword evidence="4 8" id="KW-0808">Transferase</keyword>
<dbReference type="InterPro" id="IPR020578">
    <property type="entry name" value="Aminotrans_V_PyrdxlP_BS"/>
</dbReference>
<accession>A0A3N2QBP2</accession>
<evidence type="ECO:0000256" key="6">
    <source>
        <dbReference type="ARBA" id="ARBA00050776"/>
    </source>
</evidence>
<evidence type="ECO:0000256" key="1">
    <source>
        <dbReference type="ARBA" id="ARBA00001933"/>
    </source>
</evidence>
<evidence type="ECO:0000256" key="8">
    <source>
        <dbReference type="RuleBase" id="RU004506"/>
    </source>
</evidence>
<dbReference type="PROSITE" id="PS00595">
    <property type="entry name" value="AA_TRANSFER_CLASS_5"/>
    <property type="match status" value="1"/>
</dbReference>
<dbReference type="PANTHER" id="PTHR43586:SF8">
    <property type="entry name" value="CYSTEINE DESULFURASE 1, CHLOROPLASTIC"/>
    <property type="match status" value="1"/>
</dbReference>
<comment type="catalytic activity">
    <reaction evidence="6 8">
        <text>(sulfur carrier)-H + L-cysteine = (sulfur carrier)-SH + L-alanine</text>
        <dbReference type="Rhea" id="RHEA:43892"/>
        <dbReference type="Rhea" id="RHEA-COMP:14737"/>
        <dbReference type="Rhea" id="RHEA-COMP:14739"/>
        <dbReference type="ChEBI" id="CHEBI:29917"/>
        <dbReference type="ChEBI" id="CHEBI:35235"/>
        <dbReference type="ChEBI" id="CHEBI:57972"/>
        <dbReference type="ChEBI" id="CHEBI:64428"/>
        <dbReference type="EC" id="2.8.1.7"/>
    </reaction>
</comment>
<dbReference type="InterPro" id="IPR000192">
    <property type="entry name" value="Aminotrans_V_dom"/>
</dbReference>
<evidence type="ECO:0000259" key="9">
    <source>
        <dbReference type="Pfam" id="PF00266"/>
    </source>
</evidence>
<keyword evidence="11" id="KW-1185">Reference proteome</keyword>
<dbReference type="GO" id="GO:0006534">
    <property type="term" value="P:cysteine metabolic process"/>
    <property type="evidence" value="ECO:0007669"/>
    <property type="project" value="UniProtKB-UniRule"/>
</dbReference>
<evidence type="ECO:0000313" key="11">
    <source>
        <dbReference type="Proteomes" id="UP000270927"/>
    </source>
</evidence>
<dbReference type="AlphaFoldDB" id="A0A3N2QBP2"/>
<gene>
    <name evidence="10" type="ORF">EDM02_03395</name>
</gene>
<organism evidence="10 11">
    <name type="scientific">Candidatus Cardinium hertigii</name>
    <dbReference type="NCBI Taxonomy" id="247481"/>
    <lineage>
        <taxon>Bacteria</taxon>
        <taxon>Pseudomonadati</taxon>
        <taxon>Bacteroidota</taxon>
        <taxon>Cytophagia</taxon>
        <taxon>Cytophagales</taxon>
        <taxon>Amoebophilaceae</taxon>
        <taxon>Candidatus Cardinium</taxon>
    </lineage>
</organism>
<dbReference type="InterPro" id="IPR015424">
    <property type="entry name" value="PyrdxlP-dep_Trfase"/>
</dbReference>
<feature type="domain" description="Aminotransferase class V" evidence="9">
    <location>
        <begin position="30"/>
        <end position="399"/>
    </location>
</feature>
<comment type="function">
    <text evidence="2 8">Catalyzes the removal of elemental sulfur and selenium atoms from L-cysteine, L-cystine, L-selenocysteine, and L-selenocystine to produce L-alanine.</text>
</comment>
<protein>
    <recommendedName>
        <fullName evidence="8">Cysteine desulfurase</fullName>
        <ecNumber evidence="8">2.8.1.7</ecNumber>
    </recommendedName>
</protein>